<dbReference type="PANTHER" id="PTHR47148:SF1">
    <property type="entry name" value="CYTOCHROME C OXIDASE ASSEMBLY FACTOR 1 HOMOLOG"/>
    <property type="match status" value="1"/>
</dbReference>
<accession>A0A7E4W168</accession>
<proteinExistence type="predicted"/>
<dbReference type="Pfam" id="PF08695">
    <property type="entry name" value="Coa1"/>
    <property type="match status" value="1"/>
</dbReference>
<sequence>MLKRVQTSTLVQVAAGTFLAGATGLYLAQKSMQYRVRSLTHYQEAFKIIGSHEAAQKLLGPPIQVGAVDFSDRRRNYVDNFDSKLHIPVAGTLSSGYVNVVAVRSVPTDGFETKLVELETDDLSVVIYDNPDATSPSNTSTLTS</sequence>
<protein>
    <submittedName>
        <fullName evidence="2">Cytochrome oxidase assembly protein 1</fullName>
    </submittedName>
</protein>
<dbReference type="AlphaFoldDB" id="A0A7E4W168"/>
<dbReference type="PANTHER" id="PTHR47148">
    <property type="entry name" value="CYTOCHROME C OXIDASE ASSEMBLY FACTOR 1 HOMOLOG"/>
    <property type="match status" value="1"/>
</dbReference>
<dbReference type="GO" id="GO:0032981">
    <property type="term" value="P:mitochondrial respiratory chain complex I assembly"/>
    <property type="evidence" value="ECO:0007669"/>
    <property type="project" value="TreeGrafter"/>
</dbReference>
<dbReference type="WBParaSite" id="Pan_g6032.t1">
    <property type="protein sequence ID" value="Pan_g6032.t1"/>
    <property type="gene ID" value="Pan_g6032"/>
</dbReference>
<evidence type="ECO:0000313" key="1">
    <source>
        <dbReference type="Proteomes" id="UP000492821"/>
    </source>
</evidence>
<keyword evidence="1" id="KW-1185">Reference proteome</keyword>
<reference evidence="1" key="1">
    <citation type="journal article" date="2013" name="Genetics">
        <title>The draft genome and transcriptome of Panagrellus redivivus are shaped by the harsh demands of a free-living lifestyle.</title>
        <authorList>
            <person name="Srinivasan J."/>
            <person name="Dillman A.R."/>
            <person name="Macchietto M.G."/>
            <person name="Heikkinen L."/>
            <person name="Lakso M."/>
            <person name="Fracchia K.M."/>
            <person name="Antoshechkin I."/>
            <person name="Mortazavi A."/>
            <person name="Wong G."/>
            <person name="Sternberg P.W."/>
        </authorList>
    </citation>
    <scope>NUCLEOTIDE SEQUENCE [LARGE SCALE GENOMIC DNA]</scope>
    <source>
        <strain evidence="1">MT8872</strain>
    </source>
</reference>
<reference evidence="2" key="2">
    <citation type="submission" date="2020-10" db="UniProtKB">
        <authorList>
            <consortium name="WormBaseParasite"/>
        </authorList>
    </citation>
    <scope>IDENTIFICATION</scope>
</reference>
<dbReference type="GO" id="GO:0005743">
    <property type="term" value="C:mitochondrial inner membrane"/>
    <property type="evidence" value="ECO:0007669"/>
    <property type="project" value="TreeGrafter"/>
</dbReference>
<dbReference type="GO" id="GO:0033617">
    <property type="term" value="P:mitochondrial respiratory chain complex IV assembly"/>
    <property type="evidence" value="ECO:0007669"/>
    <property type="project" value="TreeGrafter"/>
</dbReference>
<dbReference type="Proteomes" id="UP000492821">
    <property type="component" value="Unassembled WGS sequence"/>
</dbReference>
<evidence type="ECO:0000313" key="2">
    <source>
        <dbReference type="WBParaSite" id="Pan_g6032.t1"/>
    </source>
</evidence>
<organism evidence="1 2">
    <name type="scientific">Panagrellus redivivus</name>
    <name type="common">Microworm</name>
    <dbReference type="NCBI Taxonomy" id="6233"/>
    <lineage>
        <taxon>Eukaryota</taxon>
        <taxon>Metazoa</taxon>
        <taxon>Ecdysozoa</taxon>
        <taxon>Nematoda</taxon>
        <taxon>Chromadorea</taxon>
        <taxon>Rhabditida</taxon>
        <taxon>Tylenchina</taxon>
        <taxon>Panagrolaimomorpha</taxon>
        <taxon>Panagrolaimoidea</taxon>
        <taxon>Panagrolaimidae</taxon>
        <taxon>Panagrellus</taxon>
    </lineage>
</organism>
<dbReference type="InterPro" id="IPR014807">
    <property type="entry name" value="Coa1"/>
</dbReference>
<name>A0A7E4W168_PANRE</name>